<dbReference type="RefSeq" id="WP_107939158.1">
    <property type="nucleotide sequence ID" value="NZ_QANS01000002.1"/>
</dbReference>
<evidence type="ECO:0000259" key="12">
    <source>
        <dbReference type="Pfam" id="PF16327"/>
    </source>
</evidence>
<dbReference type="InterPro" id="IPR003568">
    <property type="entry name" value="Cyt_c_biogenesis_CcmF"/>
</dbReference>
<dbReference type="NCBIfam" id="TIGR00353">
    <property type="entry name" value="nrfE"/>
    <property type="match status" value="1"/>
</dbReference>
<feature type="transmembrane region" description="Helical" evidence="10">
    <location>
        <begin position="49"/>
        <end position="73"/>
    </location>
</feature>
<sequence length="661" mass="72092">MIPELGHFALVLALGVALIQVFVPAYGVWKRDPRALAVATSAAQTQALLVFFAFGCLTWSFVYSDFSVAYVAANSNLELPMVYRVTAVWGAHEGSLLLWVAILGGWTLAVSIFNRRLPADITATALAVLGTVSVGFLLFMLLTSNPFDRLFPVPLDGKDLNPLLQDPGMVIHPPMLYMGYVGFSVAFAFAIAALVSGRLDSAWARWTRPWTTTAWLFMTLGITLGSWWAYHVLGWGGWWFWDPVENASFMPWLVGTALIHSLAVTEKRGLLKSWTVLLAILAFGLSLLGTFLVRSGVIVSVHAFASDPARGVFILGFLTIILGASFLLYAWRAPKLASEGEMTLFSREGLLLINNVFLVVASASVLLGTLYPLLVDALALGKISVGPPYFNAVFLPLFAPLVLMVGVAATVPWKRAKLSEIVRHLRMPLIIAIAAAIVVPLYIHGHAPVAVIAGGFLGFWAIVTAAQEIWRRMRAKTTLSAGLLGVPRGVWGMSLAHFGLGVWALGVTFVSSYSVEKDVRLSPGQSIDLSGYEFRFDGVEPHVGPNYDSDYGTVTIEHHGEVVATVHPEKRLYRATQQMMTEAAVDHTPLRDIYVALGEPLSEDASHTGDWALRLYYKPMMRLVWLGGAFMVLGGLLAATDRRYRLTRAAEANFAKNSAVV</sequence>
<dbReference type="InterPro" id="IPR032523">
    <property type="entry name" value="CcmF_C"/>
</dbReference>
<comment type="function">
    <text evidence="9">Required for the biogenesis of c-type cytochromes. Possible subunit of a heme lyase.</text>
</comment>
<dbReference type="InterPro" id="IPR003567">
    <property type="entry name" value="Cyt_c_biogenesis"/>
</dbReference>
<evidence type="ECO:0000256" key="8">
    <source>
        <dbReference type="ARBA" id="ARBA00023136"/>
    </source>
</evidence>
<evidence type="ECO:0000313" key="14">
    <source>
        <dbReference type="Proteomes" id="UP000244248"/>
    </source>
</evidence>
<dbReference type="Pfam" id="PF01578">
    <property type="entry name" value="Cytochrom_C_asm"/>
    <property type="match status" value="1"/>
</dbReference>
<proteinExistence type="inferred from homology"/>
<name>A0A2T5MHE9_9GAMM</name>
<feature type="transmembrane region" description="Helical" evidence="10">
    <location>
        <begin position="311"/>
        <end position="331"/>
    </location>
</feature>
<dbReference type="PANTHER" id="PTHR43653:SF1">
    <property type="entry name" value="CYTOCHROME C-TYPE BIOGENESIS PROTEIN CCMF"/>
    <property type="match status" value="1"/>
</dbReference>
<feature type="transmembrane region" description="Helical" evidence="10">
    <location>
        <begin position="393"/>
        <end position="413"/>
    </location>
</feature>
<feature type="transmembrane region" description="Helical" evidence="10">
    <location>
        <begin position="425"/>
        <end position="443"/>
    </location>
</feature>
<gene>
    <name evidence="13" type="ORF">CJD38_04610</name>
</gene>
<feature type="transmembrane region" description="Helical" evidence="10">
    <location>
        <begin position="449"/>
        <end position="470"/>
    </location>
</feature>
<keyword evidence="3" id="KW-1003">Cell membrane</keyword>
<dbReference type="GO" id="GO:0020037">
    <property type="term" value="F:heme binding"/>
    <property type="evidence" value="ECO:0007669"/>
    <property type="project" value="InterPro"/>
</dbReference>
<evidence type="ECO:0000256" key="7">
    <source>
        <dbReference type="ARBA" id="ARBA00022989"/>
    </source>
</evidence>
<feature type="transmembrane region" description="Helical" evidence="10">
    <location>
        <begin position="209"/>
        <end position="229"/>
    </location>
</feature>
<feature type="transmembrane region" description="Helical" evidence="10">
    <location>
        <begin position="352"/>
        <end position="373"/>
    </location>
</feature>
<keyword evidence="7 10" id="KW-1133">Transmembrane helix</keyword>
<keyword evidence="5 10" id="KW-0812">Transmembrane</keyword>
<evidence type="ECO:0000259" key="11">
    <source>
        <dbReference type="Pfam" id="PF01578"/>
    </source>
</evidence>
<evidence type="ECO:0000313" key="13">
    <source>
        <dbReference type="EMBL" id="PTU31969.1"/>
    </source>
</evidence>
<feature type="transmembrane region" description="Helical" evidence="10">
    <location>
        <begin position="620"/>
        <end position="639"/>
    </location>
</feature>
<dbReference type="PRINTS" id="PR01410">
    <property type="entry name" value="CCBIOGENESIS"/>
</dbReference>
<dbReference type="OrthoDB" id="9761451at2"/>
<feature type="transmembrane region" description="Helical" evidence="10">
    <location>
        <begin position="6"/>
        <end position="29"/>
    </location>
</feature>
<evidence type="ECO:0000256" key="5">
    <source>
        <dbReference type="ARBA" id="ARBA00022692"/>
    </source>
</evidence>
<dbReference type="Pfam" id="PF16327">
    <property type="entry name" value="CcmF_C"/>
    <property type="match status" value="1"/>
</dbReference>
<dbReference type="GO" id="GO:0017004">
    <property type="term" value="P:cytochrome complex assembly"/>
    <property type="evidence" value="ECO:0007669"/>
    <property type="project" value="UniProtKB-KW"/>
</dbReference>
<reference evidence="13 14" key="1">
    <citation type="submission" date="2018-04" db="EMBL/GenBank/DDBJ databases">
        <title>Novel species isolated from glacier.</title>
        <authorList>
            <person name="Liu Q."/>
            <person name="Xin Y.-H."/>
        </authorList>
    </citation>
    <scope>NUCLEOTIDE SEQUENCE [LARGE SCALE GENOMIC DNA]</scope>
    <source>
        <strain evidence="13 14">GT1R17</strain>
    </source>
</reference>
<dbReference type="PRINTS" id="PR01411">
    <property type="entry name" value="CCMFBIOGNSIS"/>
</dbReference>
<evidence type="ECO:0000256" key="6">
    <source>
        <dbReference type="ARBA" id="ARBA00022748"/>
    </source>
</evidence>
<dbReference type="InterPro" id="IPR002541">
    <property type="entry name" value="Cyt_c_assembly"/>
</dbReference>
<protein>
    <submittedName>
        <fullName evidence="13">C-type cytochrome biogenesis protein CcmF</fullName>
    </submittedName>
</protein>
<feature type="transmembrane region" description="Helical" evidence="10">
    <location>
        <begin position="121"/>
        <end position="142"/>
    </location>
</feature>
<feature type="transmembrane region" description="Helical" evidence="10">
    <location>
        <begin position="490"/>
        <end position="513"/>
    </location>
</feature>
<feature type="transmembrane region" description="Helical" evidence="10">
    <location>
        <begin position="177"/>
        <end position="197"/>
    </location>
</feature>
<feature type="transmembrane region" description="Helical" evidence="10">
    <location>
        <begin position="96"/>
        <end position="114"/>
    </location>
</feature>
<dbReference type="PANTHER" id="PTHR43653">
    <property type="entry name" value="CYTOCHROME C ASSEMBLY PROTEIN-RELATED"/>
    <property type="match status" value="1"/>
</dbReference>
<keyword evidence="6" id="KW-0201">Cytochrome c-type biogenesis</keyword>
<keyword evidence="4" id="KW-0997">Cell inner membrane</keyword>
<feature type="domain" description="Cytochrome c assembly protein" evidence="11">
    <location>
        <begin position="89"/>
        <end position="295"/>
    </location>
</feature>
<evidence type="ECO:0000256" key="3">
    <source>
        <dbReference type="ARBA" id="ARBA00022475"/>
    </source>
</evidence>
<keyword evidence="8 10" id="KW-0472">Membrane</keyword>
<dbReference type="EMBL" id="QANS01000002">
    <property type="protein sequence ID" value="PTU31969.1"/>
    <property type="molecule type" value="Genomic_DNA"/>
</dbReference>
<dbReference type="NCBIfam" id="NF007691">
    <property type="entry name" value="PRK10369.1"/>
    <property type="match status" value="1"/>
</dbReference>
<accession>A0A2T5MHE9</accession>
<feature type="transmembrane region" description="Helical" evidence="10">
    <location>
        <begin position="249"/>
        <end position="265"/>
    </location>
</feature>
<keyword evidence="14" id="KW-1185">Reference proteome</keyword>
<comment type="subcellular location">
    <subcellularLocation>
        <location evidence="1">Cell inner membrane</location>
        <topology evidence="1">Multi-pass membrane protein</topology>
    </subcellularLocation>
</comment>
<feature type="transmembrane region" description="Helical" evidence="10">
    <location>
        <begin position="277"/>
        <end position="305"/>
    </location>
</feature>
<organism evidence="13 14">
    <name type="scientific">Stenotrophobium rhamnosiphilum</name>
    <dbReference type="NCBI Taxonomy" id="2029166"/>
    <lineage>
        <taxon>Bacteria</taxon>
        <taxon>Pseudomonadati</taxon>
        <taxon>Pseudomonadota</taxon>
        <taxon>Gammaproteobacteria</taxon>
        <taxon>Nevskiales</taxon>
        <taxon>Nevskiaceae</taxon>
        <taxon>Stenotrophobium</taxon>
    </lineage>
</organism>
<feature type="domain" description="Cytochrome c-type biogenesis protein CcmF C-terminal" evidence="12">
    <location>
        <begin position="315"/>
        <end position="642"/>
    </location>
</feature>
<comment type="similarity">
    <text evidence="2">Belongs to the CcmF/CycK/Ccl1/NrfE/CcsA family.</text>
</comment>
<dbReference type="GO" id="GO:0005886">
    <property type="term" value="C:plasma membrane"/>
    <property type="evidence" value="ECO:0007669"/>
    <property type="project" value="UniProtKB-SubCell"/>
</dbReference>
<evidence type="ECO:0000256" key="9">
    <source>
        <dbReference type="ARBA" id="ARBA00037230"/>
    </source>
</evidence>
<evidence type="ECO:0000256" key="1">
    <source>
        <dbReference type="ARBA" id="ARBA00004429"/>
    </source>
</evidence>
<evidence type="ECO:0000256" key="2">
    <source>
        <dbReference type="ARBA" id="ARBA00009186"/>
    </source>
</evidence>
<evidence type="ECO:0000256" key="4">
    <source>
        <dbReference type="ARBA" id="ARBA00022519"/>
    </source>
</evidence>
<dbReference type="AlphaFoldDB" id="A0A2T5MHE9"/>
<evidence type="ECO:0000256" key="10">
    <source>
        <dbReference type="SAM" id="Phobius"/>
    </source>
</evidence>
<comment type="caution">
    <text evidence="13">The sequence shown here is derived from an EMBL/GenBank/DDBJ whole genome shotgun (WGS) entry which is preliminary data.</text>
</comment>
<dbReference type="GO" id="GO:0015232">
    <property type="term" value="F:heme transmembrane transporter activity"/>
    <property type="evidence" value="ECO:0007669"/>
    <property type="project" value="InterPro"/>
</dbReference>
<dbReference type="Proteomes" id="UP000244248">
    <property type="component" value="Unassembled WGS sequence"/>
</dbReference>